<dbReference type="Pfam" id="PF12955">
    <property type="entry name" value="Vps3844_C"/>
    <property type="match status" value="1"/>
</dbReference>
<dbReference type="Proteomes" id="UP000736335">
    <property type="component" value="Unassembled WGS sequence"/>
</dbReference>
<name>A0A9P6HRM1_9AGAM</name>
<dbReference type="OrthoDB" id="5583277at2759"/>
<feature type="domain" description="Vacuolar sorting protein Vps3844 C-terminal" evidence="4">
    <location>
        <begin position="254"/>
        <end position="350"/>
    </location>
</feature>
<keyword evidence="2" id="KW-1133">Transmembrane helix</keyword>
<keyword evidence="2" id="KW-0472">Membrane</keyword>
<keyword evidence="3" id="KW-0732">Signal</keyword>
<accession>A0A9P6HRM1</accession>
<gene>
    <name evidence="5" type="ORF">BJ322DRAFT_1033345</name>
</gene>
<proteinExistence type="predicted"/>
<feature type="region of interest" description="Disordered" evidence="1">
    <location>
        <begin position="226"/>
        <end position="251"/>
    </location>
</feature>
<dbReference type="InterPro" id="IPR053065">
    <property type="entry name" value="Archenteron_Induction-Rel"/>
</dbReference>
<evidence type="ECO:0000256" key="2">
    <source>
        <dbReference type="SAM" id="Phobius"/>
    </source>
</evidence>
<dbReference type="PANTHER" id="PTHR36853:SF1">
    <property type="entry name" value="DUF3844 DOMAIN-CONTAINING PROTEIN"/>
    <property type="match status" value="1"/>
</dbReference>
<organism evidence="5 6">
    <name type="scientific">Thelephora terrestris</name>
    <dbReference type="NCBI Taxonomy" id="56493"/>
    <lineage>
        <taxon>Eukaryota</taxon>
        <taxon>Fungi</taxon>
        <taxon>Dikarya</taxon>
        <taxon>Basidiomycota</taxon>
        <taxon>Agaricomycotina</taxon>
        <taxon>Agaricomycetes</taxon>
        <taxon>Thelephorales</taxon>
        <taxon>Thelephoraceae</taxon>
        <taxon>Thelephora</taxon>
    </lineage>
</organism>
<feature type="signal peptide" evidence="3">
    <location>
        <begin position="1"/>
        <end position="17"/>
    </location>
</feature>
<feature type="chain" id="PRO_5040265876" description="Vacuolar sorting protein Vps3844 C-terminal domain-containing protein" evidence="3">
    <location>
        <begin position="18"/>
        <end position="359"/>
    </location>
</feature>
<dbReference type="InterPro" id="IPR024382">
    <property type="entry name" value="Vps3844_C"/>
</dbReference>
<protein>
    <recommendedName>
        <fullName evidence="4">Vacuolar sorting protein Vps3844 C-terminal domain-containing protein</fullName>
    </recommendedName>
</protein>
<dbReference type="GO" id="GO:0005783">
    <property type="term" value="C:endoplasmic reticulum"/>
    <property type="evidence" value="ECO:0007669"/>
    <property type="project" value="TreeGrafter"/>
</dbReference>
<evidence type="ECO:0000259" key="4">
    <source>
        <dbReference type="Pfam" id="PF12955"/>
    </source>
</evidence>
<dbReference type="AlphaFoldDB" id="A0A9P6HRM1"/>
<evidence type="ECO:0000313" key="5">
    <source>
        <dbReference type="EMBL" id="KAF9793205.1"/>
    </source>
</evidence>
<dbReference type="EMBL" id="WIUZ02000001">
    <property type="protein sequence ID" value="KAF9793205.1"/>
    <property type="molecule type" value="Genomic_DNA"/>
</dbReference>
<comment type="caution">
    <text evidence="5">The sequence shown here is derived from an EMBL/GenBank/DDBJ whole genome shotgun (WGS) entry which is preliminary data.</text>
</comment>
<keyword evidence="2" id="KW-0812">Transmembrane</keyword>
<sequence length="359" mass="38186">MKGLLVCLLLPVGLAQAVRVYLSPSPSLPSRLSAKQASFALSRHLDLESFETLDENSVIWDTPTHQEFIGQGPKDGLLLTIDESYSHDVIPKKLKPTFEIPSPSSVTSLYSLVSTFLRRAPSTYSQILSEASYPAHGVPRLLDIFSVPSTATGTFMSEISTLLDFVESDSTSGKFGAFELRGLTEIQRAYGSGSEQYRVAADSLRAVIQSATAKGSINLAVLVHTPNSREKREPQQTPLPSPLPNQPISSTSTCYDSQETCQDETSSCSGHGGCAEVSKAGKTCFVCACSATKDSKGRTENWAGEACERMDVSGPFVLLAGTTIGLLIIIVGSIGLLYKVGDAALPSTLTGGVGGLKRD</sequence>
<evidence type="ECO:0000256" key="3">
    <source>
        <dbReference type="SAM" id="SignalP"/>
    </source>
</evidence>
<evidence type="ECO:0000256" key="1">
    <source>
        <dbReference type="SAM" id="MobiDB-lite"/>
    </source>
</evidence>
<reference evidence="5" key="2">
    <citation type="submission" date="2020-11" db="EMBL/GenBank/DDBJ databases">
        <authorList>
            <consortium name="DOE Joint Genome Institute"/>
            <person name="Kuo A."/>
            <person name="Miyauchi S."/>
            <person name="Kiss E."/>
            <person name="Drula E."/>
            <person name="Kohler A."/>
            <person name="Sanchez-Garcia M."/>
            <person name="Andreopoulos B."/>
            <person name="Barry K.W."/>
            <person name="Bonito G."/>
            <person name="Buee M."/>
            <person name="Carver A."/>
            <person name="Chen C."/>
            <person name="Cichocki N."/>
            <person name="Clum A."/>
            <person name="Culley D."/>
            <person name="Crous P.W."/>
            <person name="Fauchery L."/>
            <person name="Girlanda M."/>
            <person name="Hayes R."/>
            <person name="Keri Z."/>
            <person name="Labutti K."/>
            <person name="Lipzen A."/>
            <person name="Lombard V."/>
            <person name="Magnuson J."/>
            <person name="Maillard F."/>
            <person name="Morin E."/>
            <person name="Murat C."/>
            <person name="Nolan M."/>
            <person name="Ohm R."/>
            <person name="Pangilinan J."/>
            <person name="Pereira M."/>
            <person name="Perotto S."/>
            <person name="Peter M."/>
            <person name="Riley R."/>
            <person name="Sitrit Y."/>
            <person name="Stielow B."/>
            <person name="Szollosi G."/>
            <person name="Zifcakova L."/>
            <person name="Stursova M."/>
            <person name="Spatafora J.W."/>
            <person name="Tedersoo L."/>
            <person name="Vaario L.-M."/>
            <person name="Yamada A."/>
            <person name="Yan M."/>
            <person name="Wang P."/>
            <person name="Xu J."/>
            <person name="Bruns T."/>
            <person name="Baldrian P."/>
            <person name="Vilgalys R."/>
            <person name="Henrissat B."/>
            <person name="Grigoriev I.V."/>
            <person name="Hibbett D."/>
            <person name="Nagy L.G."/>
            <person name="Martin F.M."/>
        </authorList>
    </citation>
    <scope>NUCLEOTIDE SEQUENCE</scope>
    <source>
        <strain evidence="5">UH-Tt-Lm1</strain>
    </source>
</reference>
<evidence type="ECO:0000313" key="6">
    <source>
        <dbReference type="Proteomes" id="UP000736335"/>
    </source>
</evidence>
<keyword evidence="6" id="KW-1185">Reference proteome</keyword>
<feature type="transmembrane region" description="Helical" evidence="2">
    <location>
        <begin position="316"/>
        <end position="338"/>
    </location>
</feature>
<reference evidence="5" key="1">
    <citation type="journal article" date="2020" name="Nat. Commun.">
        <title>Large-scale genome sequencing of mycorrhizal fungi provides insights into the early evolution of symbiotic traits.</title>
        <authorList>
            <person name="Miyauchi S."/>
            <person name="Kiss E."/>
            <person name="Kuo A."/>
            <person name="Drula E."/>
            <person name="Kohler A."/>
            <person name="Sanchez-Garcia M."/>
            <person name="Morin E."/>
            <person name="Andreopoulos B."/>
            <person name="Barry K.W."/>
            <person name="Bonito G."/>
            <person name="Buee M."/>
            <person name="Carver A."/>
            <person name="Chen C."/>
            <person name="Cichocki N."/>
            <person name="Clum A."/>
            <person name="Culley D."/>
            <person name="Crous P.W."/>
            <person name="Fauchery L."/>
            <person name="Girlanda M."/>
            <person name="Hayes R.D."/>
            <person name="Keri Z."/>
            <person name="LaButti K."/>
            <person name="Lipzen A."/>
            <person name="Lombard V."/>
            <person name="Magnuson J."/>
            <person name="Maillard F."/>
            <person name="Murat C."/>
            <person name="Nolan M."/>
            <person name="Ohm R.A."/>
            <person name="Pangilinan J."/>
            <person name="Pereira M.F."/>
            <person name="Perotto S."/>
            <person name="Peter M."/>
            <person name="Pfister S."/>
            <person name="Riley R."/>
            <person name="Sitrit Y."/>
            <person name="Stielow J.B."/>
            <person name="Szollosi G."/>
            <person name="Zifcakova L."/>
            <person name="Stursova M."/>
            <person name="Spatafora J.W."/>
            <person name="Tedersoo L."/>
            <person name="Vaario L.M."/>
            <person name="Yamada A."/>
            <person name="Yan M."/>
            <person name="Wang P."/>
            <person name="Xu J."/>
            <person name="Bruns T."/>
            <person name="Baldrian P."/>
            <person name="Vilgalys R."/>
            <person name="Dunand C."/>
            <person name="Henrissat B."/>
            <person name="Grigoriev I.V."/>
            <person name="Hibbett D."/>
            <person name="Nagy L.G."/>
            <person name="Martin F.M."/>
        </authorList>
    </citation>
    <scope>NUCLEOTIDE SEQUENCE</scope>
    <source>
        <strain evidence="5">UH-Tt-Lm1</strain>
    </source>
</reference>
<dbReference type="PANTHER" id="PTHR36853">
    <property type="entry name" value="EXPRESSED PROTEIN"/>
    <property type="match status" value="1"/>
</dbReference>